<dbReference type="AlphaFoldDB" id="A0A222WVY0"/>
<proteinExistence type="predicted"/>
<accession>A0A222WVY0</accession>
<dbReference type="Proteomes" id="UP000214666">
    <property type="component" value="Chromosome"/>
</dbReference>
<reference evidence="1 2" key="1">
    <citation type="submission" date="2017-03" db="EMBL/GenBank/DDBJ databases">
        <title>Complete genome sequence of Paenibacillus Kribbensis producing bioflocculants.</title>
        <authorList>
            <person name="Lee H.-G."/>
            <person name="Oh H.-M."/>
        </authorList>
    </citation>
    <scope>NUCLEOTIDE SEQUENCE [LARGE SCALE GENOMIC DNA]</scope>
    <source>
        <strain evidence="1 2">AM49</strain>
    </source>
</reference>
<organism evidence="1 2">
    <name type="scientific">Paenibacillus kribbensis</name>
    <dbReference type="NCBI Taxonomy" id="172713"/>
    <lineage>
        <taxon>Bacteria</taxon>
        <taxon>Bacillati</taxon>
        <taxon>Bacillota</taxon>
        <taxon>Bacilli</taxon>
        <taxon>Bacillales</taxon>
        <taxon>Paenibacillaceae</taxon>
        <taxon>Paenibacillus</taxon>
    </lineage>
</organism>
<evidence type="ECO:0000313" key="1">
    <source>
        <dbReference type="EMBL" id="ASR49921.1"/>
    </source>
</evidence>
<dbReference type="KEGG" id="pkb:B4V02_10575"/>
<sequence>MYTEQVKKSCALCANDETASWNICYFLTLCTANINGAIPNITQYPKWTYLLYHKMPANKKVQNPRNFQQCLPDTGNRFKYTTFQLILCFFR</sequence>
<dbReference type="EMBL" id="CP020028">
    <property type="protein sequence ID" value="ASR49921.1"/>
    <property type="molecule type" value="Genomic_DNA"/>
</dbReference>
<protein>
    <submittedName>
        <fullName evidence="1">Uncharacterized protein</fullName>
    </submittedName>
</protein>
<evidence type="ECO:0000313" key="2">
    <source>
        <dbReference type="Proteomes" id="UP000214666"/>
    </source>
</evidence>
<name>A0A222WVY0_9BACL</name>
<keyword evidence="2" id="KW-1185">Reference proteome</keyword>
<gene>
    <name evidence="1" type="ORF">B4V02_10575</name>
</gene>